<feature type="compositionally biased region" description="Basic and acidic residues" evidence="8">
    <location>
        <begin position="86"/>
        <end position="95"/>
    </location>
</feature>
<keyword evidence="4" id="KW-0413">Isomerase</keyword>
<name>A0AAW0B167_9AGAR</name>
<comment type="catalytic activity">
    <reaction evidence="5">
        <text>Couples ATP hydrolysis with the unwinding of duplex DNA by translocating in the 3'-5' direction.</text>
        <dbReference type="EC" id="5.6.2.4"/>
    </reaction>
</comment>
<dbReference type="InterPro" id="IPR041078">
    <property type="entry name" value="Plavaka"/>
</dbReference>
<feature type="region of interest" description="Disordered" evidence="8">
    <location>
        <begin position="86"/>
        <end position="148"/>
    </location>
</feature>
<dbReference type="PANTHER" id="PTHR13710:SF105">
    <property type="entry name" value="ATP-DEPENDENT DNA HELICASE Q1"/>
    <property type="match status" value="1"/>
</dbReference>
<dbReference type="PROSITE" id="PS50014">
    <property type="entry name" value="BROMODOMAIN_2"/>
    <property type="match status" value="1"/>
</dbReference>
<dbReference type="GO" id="GO:0009378">
    <property type="term" value="F:four-way junction helicase activity"/>
    <property type="evidence" value="ECO:0007669"/>
    <property type="project" value="TreeGrafter"/>
</dbReference>
<dbReference type="CDD" id="cd04369">
    <property type="entry name" value="Bromodomain"/>
    <property type="match status" value="1"/>
</dbReference>
<dbReference type="GO" id="GO:0005737">
    <property type="term" value="C:cytoplasm"/>
    <property type="evidence" value="ECO:0007669"/>
    <property type="project" value="TreeGrafter"/>
</dbReference>
<dbReference type="GO" id="GO:0000724">
    <property type="term" value="P:double-strand break repair via homologous recombination"/>
    <property type="evidence" value="ECO:0007669"/>
    <property type="project" value="TreeGrafter"/>
</dbReference>
<evidence type="ECO:0000256" key="5">
    <source>
        <dbReference type="ARBA" id="ARBA00034617"/>
    </source>
</evidence>
<dbReference type="Pfam" id="PF00271">
    <property type="entry name" value="Helicase_C"/>
    <property type="match status" value="1"/>
</dbReference>
<feature type="compositionally biased region" description="Acidic residues" evidence="8">
    <location>
        <begin position="51"/>
        <end position="63"/>
    </location>
</feature>
<dbReference type="InterPro" id="IPR036427">
    <property type="entry name" value="Bromodomain-like_sf"/>
</dbReference>
<dbReference type="GO" id="GO:0003677">
    <property type="term" value="F:DNA binding"/>
    <property type="evidence" value="ECO:0007669"/>
    <property type="project" value="UniProtKB-KW"/>
</dbReference>
<evidence type="ECO:0000259" key="10">
    <source>
        <dbReference type="PROSITE" id="PS51194"/>
    </source>
</evidence>
<dbReference type="EMBL" id="JAYKXP010000202">
    <property type="protein sequence ID" value="KAK7019708.1"/>
    <property type="molecule type" value="Genomic_DNA"/>
</dbReference>
<dbReference type="Pfam" id="PF18759">
    <property type="entry name" value="Plavaka"/>
    <property type="match status" value="1"/>
</dbReference>
<dbReference type="GO" id="GO:0043138">
    <property type="term" value="F:3'-5' DNA helicase activity"/>
    <property type="evidence" value="ECO:0007669"/>
    <property type="project" value="UniProtKB-EC"/>
</dbReference>
<keyword evidence="2 7" id="KW-0103">Bromodomain</keyword>
<dbReference type="Gene3D" id="1.20.920.10">
    <property type="entry name" value="Bromodomain-like"/>
    <property type="match status" value="1"/>
</dbReference>
<reference evidence="11 12" key="1">
    <citation type="submission" date="2024-01" db="EMBL/GenBank/DDBJ databases">
        <title>A draft genome for a cacao thread blight-causing isolate of Paramarasmius palmivorus.</title>
        <authorList>
            <person name="Baruah I.K."/>
            <person name="Bukari Y."/>
            <person name="Amoako-Attah I."/>
            <person name="Meinhardt L.W."/>
            <person name="Bailey B.A."/>
            <person name="Cohen S.P."/>
        </authorList>
    </citation>
    <scope>NUCLEOTIDE SEQUENCE [LARGE SCALE GENOMIC DNA]</scope>
    <source>
        <strain evidence="11 12">GH-12</strain>
    </source>
</reference>
<dbReference type="PANTHER" id="PTHR13710">
    <property type="entry name" value="DNA HELICASE RECQ FAMILY MEMBER"/>
    <property type="match status" value="1"/>
</dbReference>
<accession>A0AAW0B167</accession>
<dbReference type="InterPro" id="IPR001650">
    <property type="entry name" value="Helicase_C-like"/>
</dbReference>
<evidence type="ECO:0000313" key="12">
    <source>
        <dbReference type="Proteomes" id="UP001383192"/>
    </source>
</evidence>
<dbReference type="Pfam" id="PF00439">
    <property type="entry name" value="Bromodomain"/>
    <property type="match status" value="1"/>
</dbReference>
<dbReference type="EC" id="5.6.2.4" evidence="6"/>
<evidence type="ECO:0000256" key="3">
    <source>
        <dbReference type="ARBA" id="ARBA00023125"/>
    </source>
</evidence>
<dbReference type="SUPFAM" id="SSF52540">
    <property type="entry name" value="P-loop containing nucleoside triphosphate hydrolases"/>
    <property type="match status" value="1"/>
</dbReference>
<dbReference type="SMART" id="SM00297">
    <property type="entry name" value="BROMO"/>
    <property type="match status" value="1"/>
</dbReference>
<dbReference type="Gene3D" id="3.40.50.300">
    <property type="entry name" value="P-loop containing nucleotide triphosphate hydrolases"/>
    <property type="match status" value="1"/>
</dbReference>
<feature type="domain" description="Bromo" evidence="9">
    <location>
        <begin position="1486"/>
        <end position="1552"/>
    </location>
</feature>
<dbReference type="SMART" id="SM00490">
    <property type="entry name" value="HELICc"/>
    <property type="match status" value="1"/>
</dbReference>
<feature type="region of interest" description="Disordered" evidence="8">
    <location>
        <begin position="41"/>
        <end position="74"/>
    </location>
</feature>
<dbReference type="Proteomes" id="UP001383192">
    <property type="component" value="Unassembled WGS sequence"/>
</dbReference>
<comment type="similarity">
    <text evidence="1">Belongs to the helicase family. RecQ subfamily.</text>
</comment>
<keyword evidence="12" id="KW-1185">Reference proteome</keyword>
<feature type="region of interest" description="Disordered" evidence="8">
    <location>
        <begin position="1195"/>
        <end position="1215"/>
    </location>
</feature>
<feature type="compositionally biased region" description="Acidic residues" evidence="8">
    <location>
        <begin position="1195"/>
        <end position="1207"/>
    </location>
</feature>
<feature type="compositionally biased region" description="Acidic residues" evidence="8">
    <location>
        <begin position="1227"/>
        <end position="1236"/>
    </location>
</feature>
<feature type="region of interest" description="Disordered" evidence="8">
    <location>
        <begin position="1227"/>
        <end position="1256"/>
    </location>
</feature>
<evidence type="ECO:0000259" key="9">
    <source>
        <dbReference type="PROSITE" id="PS50014"/>
    </source>
</evidence>
<feature type="compositionally biased region" description="Acidic residues" evidence="8">
    <location>
        <begin position="96"/>
        <end position="113"/>
    </location>
</feature>
<gene>
    <name evidence="11" type="ORF">VNI00_017985</name>
</gene>
<dbReference type="GO" id="GO:0005694">
    <property type="term" value="C:chromosome"/>
    <property type="evidence" value="ECO:0007669"/>
    <property type="project" value="TreeGrafter"/>
</dbReference>
<sequence>MSFQCSACKTKSLSYQGYKTHLRLSQNPECRKLFQHLFSYIPSDSGSGTDNEGDEDDDDDSDFEGIPQVPFEGDYFGANYLPEHFEQGSVDRDNDSDVAVEEDGELADDEDIEAMERISLDQVPEPPRDAPLSRPHYTPEDEESFVEPLPPTTRQVIEERLRKDIVVESFPSVLAGAPIHQHHQTNDSSYTNRISDSERNPYAPFTSKLEWEVARWAKLRGPGSTAITELLQIEGFCNHLGLTFSTSNELNRLIDSLPTRPRFHREEVTIAGETFEFFYRDIRECIKALWGDPDFAPYLVFAPERHYRDQARSIRLYHDMHTGDWWWETQEEFEKTHPGATVVPIIISSDKTQVTLFRNKAAYPVYMTIGNLPKFIRRKPSRFAQILITYLPTTKLTHIKVKASRRRVLANLFHTCMSFILDPLVPAGEEGMNLVSGDGAVRRGFPVYALFVGDYPEQLLVTSLKNGQCPVGDVEKDELGDLEVPCIPRDIVGIREALGTIDSGYKEFYRACSAVGIKPTQNIFWRHFPHTNIYLSIAPDILHQLLQGVIKHVFSWLKQTFGHEEIDARCRRLPPNHSIRIFANGITHLSRITGTEHAQLCQFILGIIIDMRLPNGLSSVRLICCVRAVLDFLYLAQYPVHSSETLDSLENALCRFHENKQIFVDLGIREHFNIPKLHFCRHYRTLIERFGTMDNCNTEYTERLHIDTTKDAYAATNHKDEYCQMTVWLERKEKVVHHERYIHRRLTGSIIPSTFALTTLRHPPILVPHRELHMAKYPSVSAVPFQRLVSDYGAKDFEYTLGEYVAQAQAPHQHFSAAALRMATHRIIQFVPFWKVAVYHRIKFTENDPYSITKGSEYIVDAVHAEPNRKDKYGRVVPGRFDTVLVNTQGEASPGVRGYRVGQVRCVFTLPKAALKEWFPTPEVQPAKYLAYVEWFTPFKRGPEANHLMYKVSHAFRPGENARLASVVPVDLIRRSVHLFPRFGSHAPQDWKSSNVLELCDTFYLNDFLDRSTYATHKLGLPEDIPHIAVSNSKGNVSLCVRVMQHAQDTYGDLFSLFPKGDSTTSEDFPQTLIYVNSRKEAEEIQDFLRKNCPASLSRTCFEFYHRYLDEKRKKVVQEGLSGGGHRGVAATDALGMGMDFRGIKRVVLWHVPKTFSSLVQKIGRCTRNPNDVGEVIIYITKTALNQHCAEADEAPEVDCDDTEDDPGTTAPLQPDMDRIAAIDTEDPMQDEEEAEGTVLSSRAAKRGTRRAPKSQLEARDRRYLSLFIATTRCRRRAWDEFFGNDDKLPPLFHSSNNPRCCDNCHPELFLDDVIKVSYPFPTRATRAPKVTEELQGAVITALQQWRKQALAKYYPGQGIITEDYLLDDDIIKKIAARPRAVTGVGIFHVVIPWALGVARFGEEVVRVVSEQVTLHPDPQELAREAAAKEQQLNRFLAMVEKDRRKMLSKIFQECYDAVCDVKTGHDIVRVRKGVREVVPELMCQPFLALPRRNRKDRYYEVIEEPIAMSIIKENMNTGPLWGYSSLEEFVDAWRLMFYNCRLFNVRESNIVEYANTLENVFDAQLARSVAEHGISMEDVRPPRFPSHWDIADNS</sequence>
<proteinExistence type="inferred from homology"/>
<evidence type="ECO:0000256" key="2">
    <source>
        <dbReference type="ARBA" id="ARBA00023117"/>
    </source>
</evidence>
<evidence type="ECO:0000256" key="8">
    <source>
        <dbReference type="SAM" id="MobiDB-lite"/>
    </source>
</evidence>
<evidence type="ECO:0000256" key="4">
    <source>
        <dbReference type="ARBA" id="ARBA00023235"/>
    </source>
</evidence>
<evidence type="ECO:0000313" key="11">
    <source>
        <dbReference type="EMBL" id="KAK7019708.1"/>
    </source>
</evidence>
<organism evidence="11 12">
    <name type="scientific">Paramarasmius palmivorus</name>
    <dbReference type="NCBI Taxonomy" id="297713"/>
    <lineage>
        <taxon>Eukaryota</taxon>
        <taxon>Fungi</taxon>
        <taxon>Dikarya</taxon>
        <taxon>Basidiomycota</taxon>
        <taxon>Agaricomycotina</taxon>
        <taxon>Agaricomycetes</taxon>
        <taxon>Agaricomycetidae</taxon>
        <taxon>Agaricales</taxon>
        <taxon>Marasmiineae</taxon>
        <taxon>Marasmiaceae</taxon>
        <taxon>Paramarasmius</taxon>
    </lineage>
</organism>
<dbReference type="SUPFAM" id="SSF47370">
    <property type="entry name" value="Bromodomain"/>
    <property type="match status" value="1"/>
</dbReference>
<dbReference type="InterPro" id="IPR027417">
    <property type="entry name" value="P-loop_NTPase"/>
</dbReference>
<keyword evidence="3" id="KW-0238">DNA-binding</keyword>
<dbReference type="GO" id="GO:0006325">
    <property type="term" value="P:chromatin organization"/>
    <property type="evidence" value="ECO:0007669"/>
    <property type="project" value="UniProtKB-ARBA"/>
</dbReference>
<dbReference type="PROSITE" id="PS51194">
    <property type="entry name" value="HELICASE_CTER"/>
    <property type="match status" value="1"/>
</dbReference>
<comment type="caution">
    <text evidence="11">The sequence shown here is derived from an EMBL/GenBank/DDBJ whole genome shotgun (WGS) entry which is preliminary data.</text>
</comment>
<protein>
    <recommendedName>
        <fullName evidence="6">DNA 3'-5' helicase</fullName>
        <ecNumber evidence="6">5.6.2.4</ecNumber>
    </recommendedName>
</protein>
<evidence type="ECO:0000256" key="1">
    <source>
        <dbReference type="ARBA" id="ARBA00005446"/>
    </source>
</evidence>
<evidence type="ECO:0000256" key="6">
    <source>
        <dbReference type="ARBA" id="ARBA00034808"/>
    </source>
</evidence>
<feature type="domain" description="Helicase C-terminal" evidence="10">
    <location>
        <begin position="1053"/>
        <end position="1221"/>
    </location>
</feature>
<feature type="compositionally biased region" description="Basic residues" evidence="8">
    <location>
        <begin position="1244"/>
        <end position="1253"/>
    </location>
</feature>
<evidence type="ECO:0000256" key="7">
    <source>
        <dbReference type="PROSITE-ProRule" id="PRU00035"/>
    </source>
</evidence>
<dbReference type="InterPro" id="IPR001487">
    <property type="entry name" value="Bromodomain"/>
</dbReference>